<feature type="domain" description="Nuclear receptor" evidence="12">
    <location>
        <begin position="335"/>
        <end position="410"/>
    </location>
</feature>
<evidence type="ECO:0000256" key="5">
    <source>
        <dbReference type="ARBA" id="ARBA00022833"/>
    </source>
</evidence>
<feature type="region of interest" description="Disordered" evidence="11">
    <location>
        <begin position="846"/>
        <end position="878"/>
    </location>
</feature>
<dbReference type="PANTHER" id="PTHR24082:SF494">
    <property type="entry name" value="NUCLEAR HORMONE RECEPTOR FAMILY MEMBER DAF-12"/>
    <property type="match status" value="1"/>
</dbReference>
<feature type="compositionally biased region" description="Basic and acidic residues" evidence="11">
    <location>
        <begin position="1252"/>
        <end position="1262"/>
    </location>
</feature>
<dbReference type="InterPro" id="IPR035500">
    <property type="entry name" value="NHR-like_dom_sf"/>
</dbReference>
<dbReference type="PROSITE" id="PS51030">
    <property type="entry name" value="NUCLEAR_REC_DBD_2"/>
    <property type="match status" value="1"/>
</dbReference>
<feature type="compositionally biased region" description="Basic residues" evidence="11">
    <location>
        <begin position="146"/>
        <end position="155"/>
    </location>
</feature>
<dbReference type="EMBL" id="JBICBT010000714">
    <property type="protein sequence ID" value="KAL3104392.1"/>
    <property type="molecule type" value="Genomic_DNA"/>
</dbReference>
<dbReference type="GO" id="GO:0005634">
    <property type="term" value="C:nucleus"/>
    <property type="evidence" value="ECO:0007669"/>
    <property type="project" value="UniProtKB-SubCell"/>
</dbReference>
<dbReference type="PRINTS" id="PR00047">
    <property type="entry name" value="STROIDFINGER"/>
</dbReference>
<feature type="region of interest" description="Disordered" evidence="11">
    <location>
        <begin position="506"/>
        <end position="584"/>
    </location>
</feature>
<feature type="region of interest" description="Disordered" evidence="11">
    <location>
        <begin position="1"/>
        <end position="29"/>
    </location>
</feature>
<dbReference type="Gene3D" id="3.30.50.10">
    <property type="entry name" value="Erythroid Transcription Factor GATA-1, subunit A"/>
    <property type="match status" value="1"/>
</dbReference>
<dbReference type="PANTHER" id="PTHR24082">
    <property type="entry name" value="NUCLEAR HORMONE RECEPTOR"/>
    <property type="match status" value="1"/>
</dbReference>
<evidence type="ECO:0000313" key="13">
    <source>
        <dbReference type="EMBL" id="KAL3104392.1"/>
    </source>
</evidence>
<keyword evidence="7" id="KW-0238">DNA-binding</keyword>
<organism evidence="13 14">
    <name type="scientific">Heterodera trifolii</name>
    <dbReference type="NCBI Taxonomy" id="157864"/>
    <lineage>
        <taxon>Eukaryota</taxon>
        <taxon>Metazoa</taxon>
        <taxon>Ecdysozoa</taxon>
        <taxon>Nematoda</taxon>
        <taxon>Chromadorea</taxon>
        <taxon>Rhabditida</taxon>
        <taxon>Tylenchina</taxon>
        <taxon>Tylenchomorpha</taxon>
        <taxon>Tylenchoidea</taxon>
        <taxon>Heteroderidae</taxon>
        <taxon>Heteroderinae</taxon>
        <taxon>Heterodera</taxon>
    </lineage>
</organism>
<dbReference type="Proteomes" id="UP001620626">
    <property type="component" value="Unassembled WGS sequence"/>
</dbReference>
<evidence type="ECO:0000256" key="11">
    <source>
        <dbReference type="SAM" id="MobiDB-lite"/>
    </source>
</evidence>
<name>A0ABD2KN61_9BILA</name>
<evidence type="ECO:0000256" key="4">
    <source>
        <dbReference type="ARBA" id="ARBA00022771"/>
    </source>
</evidence>
<evidence type="ECO:0000256" key="10">
    <source>
        <dbReference type="ARBA" id="ARBA00023242"/>
    </source>
</evidence>
<keyword evidence="5" id="KW-0862">Zinc</keyword>
<evidence type="ECO:0000256" key="9">
    <source>
        <dbReference type="ARBA" id="ARBA00023170"/>
    </source>
</evidence>
<feature type="compositionally biased region" description="Low complexity" evidence="11">
    <location>
        <begin position="846"/>
        <end position="856"/>
    </location>
</feature>
<feature type="compositionally biased region" description="Polar residues" evidence="11">
    <location>
        <begin position="567"/>
        <end position="584"/>
    </location>
</feature>
<evidence type="ECO:0000256" key="8">
    <source>
        <dbReference type="ARBA" id="ARBA00023163"/>
    </source>
</evidence>
<proteinExistence type="inferred from homology"/>
<comment type="subcellular location">
    <subcellularLocation>
        <location evidence="1">Nucleus</location>
    </subcellularLocation>
</comment>
<feature type="compositionally biased region" description="Basic residues" evidence="11">
    <location>
        <begin position="443"/>
        <end position="455"/>
    </location>
</feature>
<keyword evidence="10" id="KW-0539">Nucleus</keyword>
<evidence type="ECO:0000256" key="6">
    <source>
        <dbReference type="ARBA" id="ARBA00023015"/>
    </source>
</evidence>
<dbReference type="FunFam" id="3.30.50.10:FF:000042">
    <property type="entry name" value="Nuclear hormone receptor HR96"/>
    <property type="match status" value="1"/>
</dbReference>
<dbReference type="Pfam" id="PF00105">
    <property type="entry name" value="zf-C4"/>
    <property type="match status" value="1"/>
</dbReference>
<comment type="similarity">
    <text evidence="2">Belongs to the nuclear hormone receptor family.</text>
</comment>
<dbReference type="GO" id="GO:0006357">
    <property type="term" value="P:regulation of transcription by RNA polymerase II"/>
    <property type="evidence" value="ECO:0007669"/>
    <property type="project" value="UniProtKB-ARBA"/>
</dbReference>
<comment type="caution">
    <text evidence="13">The sequence shown here is derived from an EMBL/GenBank/DDBJ whole genome shotgun (WGS) entry which is preliminary data.</text>
</comment>
<dbReference type="SUPFAM" id="SSF48508">
    <property type="entry name" value="Nuclear receptor ligand-binding domain"/>
    <property type="match status" value="1"/>
</dbReference>
<dbReference type="GO" id="GO:0006950">
    <property type="term" value="P:response to stress"/>
    <property type="evidence" value="ECO:0007669"/>
    <property type="project" value="UniProtKB-ARBA"/>
</dbReference>
<feature type="compositionally biased region" description="Basic and acidic residues" evidence="11">
    <location>
        <begin position="132"/>
        <end position="145"/>
    </location>
</feature>
<feature type="compositionally biased region" description="Low complexity" evidence="11">
    <location>
        <begin position="525"/>
        <end position="543"/>
    </location>
</feature>
<reference evidence="13 14" key="1">
    <citation type="submission" date="2024-10" db="EMBL/GenBank/DDBJ databases">
        <authorList>
            <person name="Kim D."/>
        </authorList>
    </citation>
    <scope>NUCLEOTIDE SEQUENCE [LARGE SCALE GENOMIC DNA]</scope>
    <source>
        <strain evidence="13">BH-2024</strain>
    </source>
</reference>
<dbReference type="SUPFAM" id="SSF57716">
    <property type="entry name" value="Glucocorticoid receptor-like (DNA-binding domain)"/>
    <property type="match status" value="1"/>
</dbReference>
<feature type="compositionally biased region" description="Basic residues" evidence="11">
    <location>
        <begin position="1"/>
        <end position="11"/>
    </location>
</feature>
<evidence type="ECO:0000313" key="14">
    <source>
        <dbReference type="Proteomes" id="UP001620626"/>
    </source>
</evidence>
<feature type="compositionally biased region" description="Low complexity" evidence="11">
    <location>
        <begin position="121"/>
        <end position="131"/>
    </location>
</feature>
<evidence type="ECO:0000256" key="2">
    <source>
        <dbReference type="ARBA" id="ARBA00005993"/>
    </source>
</evidence>
<evidence type="ECO:0000256" key="1">
    <source>
        <dbReference type="ARBA" id="ARBA00004123"/>
    </source>
</evidence>
<keyword evidence="4" id="KW-0863">Zinc-finger</keyword>
<feature type="compositionally biased region" description="Low complexity" evidence="11">
    <location>
        <begin position="466"/>
        <end position="488"/>
    </location>
</feature>
<dbReference type="InterPro" id="IPR050234">
    <property type="entry name" value="Nuclear_hormone_rcpt_NR1"/>
</dbReference>
<feature type="region of interest" description="Disordered" evidence="11">
    <location>
        <begin position="419"/>
        <end position="488"/>
    </location>
</feature>
<protein>
    <recommendedName>
        <fullName evidence="12">Nuclear receptor domain-containing protein</fullName>
    </recommendedName>
</protein>
<dbReference type="Gene3D" id="1.10.565.10">
    <property type="entry name" value="Retinoid X Receptor"/>
    <property type="match status" value="1"/>
</dbReference>
<feature type="region of interest" description="Disordered" evidence="11">
    <location>
        <begin position="908"/>
        <end position="943"/>
    </location>
</feature>
<feature type="region of interest" description="Disordered" evidence="11">
    <location>
        <begin position="973"/>
        <end position="995"/>
    </location>
</feature>
<feature type="region of interest" description="Disordered" evidence="11">
    <location>
        <begin position="44"/>
        <end position="96"/>
    </location>
</feature>
<feature type="compositionally biased region" description="Low complexity" evidence="11">
    <location>
        <begin position="54"/>
        <end position="96"/>
    </location>
</feature>
<keyword evidence="8" id="KW-0804">Transcription</keyword>
<sequence>MQHHHHHHHHGTAPSAFTQLQQHQQQSPTATIVPQVVPSLCSPSSGVGIGTATPSSSSSSSQLHQHHNQNQQQQHCSPLSSSSCCSNSSATTTTAHNTTTTTSAMAVPTFSTSATGGGSGSAANVSAGGTADHCRSTITDADHHHQPVKKIRRRRPKEDKLLMPRRSSLPQGITVKSDGTTTTTTTTDALGGPCSVGSITVMDEMNGGIVKMEGVVEQHHQQQQQQLQFQSPSLLSCSTTTPISNNNTSNESINSSGSGAGGGGCAETCVMPSSARDAQCQQFVMQQQQQHQMQQQSSPPALLHEQRRQAASMLVEDLNTLMECDDEGGPNDQRQKKCRVCGDSATGYNFNVISCESCKAFFRRNALRPKEFKCPYSNECEITALSRRFCQKCRLRKCFEVGMKKEWILSDEQLKRRKNARIKCQQQQQHPNGGGVAREHQHNNHNHQHQHHQQNHHLAIDQQQLTPTTTPVSSVASSGATGGAVHTPGSVGSAIGGVGGGGGGGGGTPNCFDLTTSISQPPLPTATTTAGANSSNSNNNSFSPPQNLFYHNNHNNNVVGMPGSGMAQPQQHSPSLASMLNHNSNSSAGASPLALAALSALMAGASPAGGGQLSTAENSPLGSALAAIGNSPRGGGTASAMGCFDANKVSPCSIGVQSPPPILPIIDPNQQRGFLTQQQQQLLLQTVFSGAAAAAAAAQATTGGGTNASTLANAAIALARGGHTQQAVAALQQLQQQQQVAAQQQNSNNSNTSSSGLSPLIIDQCHRLMMLGQQQQHQPYNAAATIGKGSPPTASLIKAGPTVVNTVPGSGVGGGTFNHHQQQRQQISPTSAATVVPTALSSYGSGVSTGDTVSGTEQLPPTTPTGISGGGIAGDHQSSPASVMLAHFQRMDPRQKNEALQRHIQNTVQDELNMSRSPPADSSPSSRSTPTSGGGTMPLPPFIAAAGINDHHYPAKANSAAFGGNDTAGTGAVVPTSSTASSPAQPGATTAATTPTTANAVPSIVFKDLRAFQLNSLELRDVETNGGRIAQECCQQHGGTCKNIAELMLLLETMLRRMVKVVKKLPAFNELSQSGRFALMKDAIIDMLTVRGAVSVDVENECWKRPLISNCEIRLNFNILDQMLNGSMQTRRVTGFYKQLHQTLMKDQMANNLVILIMMFNHHINTDLSAEDKSAAVKHHATYTELLKRYLESIYGPEEARQIYETVPKAFVMLNIVTEKAKELFRARVPTEDEKMLKHIKLAAEIFPTEADENKEKEEKQQNKQQMAAEEGKSNGGEDQTEAAAAKDGGIGTIKVPPKSSEKDQKAVPSAVAAAVVMLKQEQQEEEEMDQQQQQQIQ</sequence>
<dbReference type="InterPro" id="IPR013088">
    <property type="entry name" value="Znf_NHR/GATA"/>
</dbReference>
<keyword evidence="3" id="KW-0479">Metal-binding</keyword>
<dbReference type="GO" id="GO:0008270">
    <property type="term" value="F:zinc ion binding"/>
    <property type="evidence" value="ECO:0007669"/>
    <property type="project" value="UniProtKB-KW"/>
</dbReference>
<evidence type="ECO:0000256" key="3">
    <source>
        <dbReference type="ARBA" id="ARBA00022723"/>
    </source>
</evidence>
<evidence type="ECO:0000259" key="12">
    <source>
        <dbReference type="PROSITE" id="PS51030"/>
    </source>
</evidence>
<dbReference type="SMART" id="SM00399">
    <property type="entry name" value="ZnF_C4"/>
    <property type="match status" value="1"/>
</dbReference>
<dbReference type="InterPro" id="IPR001628">
    <property type="entry name" value="Znf_hrmn_rcpt"/>
</dbReference>
<keyword evidence="14" id="KW-1185">Reference proteome</keyword>
<evidence type="ECO:0000256" key="7">
    <source>
        <dbReference type="ARBA" id="ARBA00023125"/>
    </source>
</evidence>
<dbReference type="PROSITE" id="PS00031">
    <property type="entry name" value="NUCLEAR_REC_DBD_1"/>
    <property type="match status" value="1"/>
</dbReference>
<dbReference type="GO" id="GO:0043565">
    <property type="term" value="F:sequence-specific DNA binding"/>
    <property type="evidence" value="ECO:0007669"/>
    <property type="project" value="UniProtKB-ARBA"/>
</dbReference>
<gene>
    <name evidence="13" type="ORF">niasHT_029241</name>
</gene>
<accession>A0ABD2KN61</accession>
<feature type="region of interest" description="Disordered" evidence="11">
    <location>
        <begin position="1248"/>
        <end position="1311"/>
    </location>
</feature>
<feature type="region of interest" description="Disordered" evidence="11">
    <location>
        <begin position="113"/>
        <end position="189"/>
    </location>
</feature>
<dbReference type="CDD" id="cd06966">
    <property type="entry name" value="NR_DBD_CAR"/>
    <property type="match status" value="1"/>
</dbReference>
<keyword evidence="9" id="KW-0675">Receptor</keyword>
<feature type="compositionally biased region" description="Low complexity" evidence="11">
    <location>
        <begin position="917"/>
        <end position="931"/>
    </location>
</feature>
<keyword evidence="6" id="KW-0805">Transcription regulation</keyword>